<dbReference type="GO" id="GO:0005524">
    <property type="term" value="F:ATP binding"/>
    <property type="evidence" value="ECO:0007669"/>
    <property type="project" value="InterPro"/>
</dbReference>
<dbReference type="NCBIfam" id="TIGR03172">
    <property type="entry name" value="selenium cofactor biosynthesis protein YqeC"/>
    <property type="match status" value="1"/>
</dbReference>
<dbReference type="AlphaFoldDB" id="A0A9D2NVU4"/>
<dbReference type="InterPro" id="IPR017587">
    <property type="entry name" value="YqeC"/>
</dbReference>
<organism evidence="1 2">
    <name type="scientific">Candidatus Mediterraneibacter faecigallinarum</name>
    <dbReference type="NCBI Taxonomy" id="2838669"/>
    <lineage>
        <taxon>Bacteria</taxon>
        <taxon>Bacillati</taxon>
        <taxon>Bacillota</taxon>
        <taxon>Clostridia</taxon>
        <taxon>Lachnospirales</taxon>
        <taxon>Lachnospiraceae</taxon>
        <taxon>Mediterraneibacter</taxon>
    </lineage>
</organism>
<comment type="caution">
    <text evidence="1">The sequence shown here is derived from an EMBL/GenBank/DDBJ whole genome shotgun (WGS) entry which is preliminary data.</text>
</comment>
<dbReference type="Pfam" id="PF19842">
    <property type="entry name" value="YqeC"/>
    <property type="match status" value="1"/>
</dbReference>
<proteinExistence type="predicted"/>
<dbReference type="EMBL" id="DWWK01000033">
    <property type="protein sequence ID" value="HJC37959.1"/>
    <property type="molecule type" value="Genomic_DNA"/>
</dbReference>
<dbReference type="Proteomes" id="UP000823894">
    <property type="component" value="Unassembled WGS sequence"/>
</dbReference>
<dbReference type="SUPFAM" id="SSF53623">
    <property type="entry name" value="MurD-like peptide ligases, catalytic domain"/>
    <property type="match status" value="1"/>
</dbReference>
<name>A0A9D2NVU4_9FIRM</name>
<reference evidence="1" key="2">
    <citation type="submission" date="2021-04" db="EMBL/GenBank/DDBJ databases">
        <authorList>
            <person name="Gilroy R."/>
        </authorList>
    </citation>
    <scope>NUCLEOTIDE SEQUENCE</scope>
    <source>
        <strain evidence="1">ChiGjej1B1-1692</strain>
    </source>
</reference>
<sequence>MLYSYRDNRLCEETALLKAAGLDEIPSPVVAAAGAGGKTSTIRRLAQEYVRSGQQVIVMTTTRMMAEERPWFLLEPEEERMRELLAEYGQVWAGQPAPGGKMQGVPCEFLDKIWKMGLPVLIEADGARRLPLKVPGEQEPVILPETTHVLSVYGLDAVGQRLEDVCFRPERAAELLDKNITERVTAEDIAFLAASDQAGRKGCPVEAVYTVVLNKADDRKRRECALEICRMLREKEIGNVIVSCYEEWIR</sequence>
<evidence type="ECO:0000313" key="1">
    <source>
        <dbReference type="EMBL" id="HJC37959.1"/>
    </source>
</evidence>
<protein>
    <submittedName>
        <fullName evidence="1">Selenium-dependent hydroxylase accessory protein YqeC</fullName>
    </submittedName>
</protein>
<evidence type="ECO:0000313" key="2">
    <source>
        <dbReference type="Proteomes" id="UP000823894"/>
    </source>
</evidence>
<reference evidence="1" key="1">
    <citation type="journal article" date="2021" name="PeerJ">
        <title>Extensive microbial diversity within the chicken gut microbiome revealed by metagenomics and culture.</title>
        <authorList>
            <person name="Gilroy R."/>
            <person name="Ravi A."/>
            <person name="Getino M."/>
            <person name="Pursley I."/>
            <person name="Horton D.L."/>
            <person name="Alikhan N.F."/>
            <person name="Baker D."/>
            <person name="Gharbi K."/>
            <person name="Hall N."/>
            <person name="Watson M."/>
            <person name="Adriaenssens E.M."/>
            <person name="Foster-Nyarko E."/>
            <person name="Jarju S."/>
            <person name="Secka A."/>
            <person name="Antonio M."/>
            <person name="Oren A."/>
            <person name="Chaudhuri R.R."/>
            <person name="La Ragione R."/>
            <person name="Hildebrand F."/>
            <person name="Pallen M.J."/>
        </authorList>
    </citation>
    <scope>NUCLEOTIDE SEQUENCE</scope>
    <source>
        <strain evidence="1">ChiGjej1B1-1692</strain>
    </source>
</reference>
<gene>
    <name evidence="1" type="primary">yqeC</name>
    <name evidence="1" type="ORF">H9757_02685</name>
</gene>
<dbReference type="InterPro" id="IPR036565">
    <property type="entry name" value="Mur-like_cat_sf"/>
</dbReference>
<accession>A0A9D2NVU4</accession>